<accession>A0A919AVM2</accession>
<evidence type="ECO:0000313" key="2">
    <source>
        <dbReference type="EMBL" id="GHF25870.1"/>
    </source>
</evidence>
<reference evidence="2" key="2">
    <citation type="submission" date="2020-09" db="EMBL/GenBank/DDBJ databases">
        <authorList>
            <person name="Sun Q."/>
            <person name="Ohkuma M."/>
        </authorList>
    </citation>
    <scope>NUCLEOTIDE SEQUENCE</scope>
    <source>
        <strain evidence="2">JCM 4059</strain>
    </source>
</reference>
<feature type="region of interest" description="Disordered" evidence="1">
    <location>
        <begin position="34"/>
        <end position="53"/>
    </location>
</feature>
<dbReference type="AlphaFoldDB" id="A0A919AVM2"/>
<sequence length="141" mass="14404">MTDASTHSFARTVMHVSRTPAEAASVRAVAATTGQPAGAGREHLPAGDEEPSHQGRAGLLFVPVRPCPSGFSLRVFRTPLGARTAVAFTSRRRLSDCLGPCVPCVPLALTAVRALAAPLGVGQVCVDPQLSAPAARPTAGA</sequence>
<dbReference type="NCBIfam" id="NF042914">
    <property type="entry name" value="SAV915_dom"/>
    <property type="match status" value="1"/>
</dbReference>
<keyword evidence="3" id="KW-1185">Reference proteome</keyword>
<protein>
    <submittedName>
        <fullName evidence="2">Uncharacterized protein</fullName>
    </submittedName>
</protein>
<reference evidence="2" key="1">
    <citation type="journal article" date="2014" name="Int. J. Syst. Evol. Microbiol.">
        <title>Complete genome sequence of Corynebacterium casei LMG S-19264T (=DSM 44701T), isolated from a smear-ripened cheese.</title>
        <authorList>
            <consortium name="US DOE Joint Genome Institute (JGI-PGF)"/>
            <person name="Walter F."/>
            <person name="Albersmeier A."/>
            <person name="Kalinowski J."/>
            <person name="Ruckert C."/>
        </authorList>
    </citation>
    <scope>NUCLEOTIDE SEQUENCE</scope>
    <source>
        <strain evidence="2">JCM 4059</strain>
    </source>
</reference>
<evidence type="ECO:0000256" key="1">
    <source>
        <dbReference type="SAM" id="MobiDB-lite"/>
    </source>
</evidence>
<dbReference type="RefSeq" id="WP_229890412.1">
    <property type="nucleotide sequence ID" value="NZ_BNBD01000001.1"/>
</dbReference>
<dbReference type="Proteomes" id="UP000638313">
    <property type="component" value="Unassembled WGS sequence"/>
</dbReference>
<gene>
    <name evidence="2" type="ORF">GCM10010218_03220</name>
</gene>
<name>A0A919AVM2_9ACTN</name>
<proteinExistence type="predicted"/>
<feature type="compositionally biased region" description="Basic and acidic residues" evidence="1">
    <location>
        <begin position="40"/>
        <end position="53"/>
    </location>
</feature>
<organism evidence="2 3">
    <name type="scientific">Streptomyces mashuensis</name>
    <dbReference type="NCBI Taxonomy" id="33904"/>
    <lineage>
        <taxon>Bacteria</taxon>
        <taxon>Bacillati</taxon>
        <taxon>Actinomycetota</taxon>
        <taxon>Actinomycetes</taxon>
        <taxon>Kitasatosporales</taxon>
        <taxon>Streptomycetaceae</taxon>
        <taxon>Streptomyces</taxon>
    </lineage>
</organism>
<evidence type="ECO:0000313" key="3">
    <source>
        <dbReference type="Proteomes" id="UP000638313"/>
    </source>
</evidence>
<comment type="caution">
    <text evidence="2">The sequence shown here is derived from an EMBL/GenBank/DDBJ whole genome shotgun (WGS) entry which is preliminary data.</text>
</comment>
<dbReference type="InterPro" id="IPR049975">
    <property type="entry name" value="SAV_915-like_dom"/>
</dbReference>
<dbReference type="EMBL" id="BNBD01000001">
    <property type="protein sequence ID" value="GHF25870.1"/>
    <property type="molecule type" value="Genomic_DNA"/>
</dbReference>